<feature type="region of interest" description="Disordered" evidence="4">
    <location>
        <begin position="1"/>
        <end position="60"/>
    </location>
</feature>
<protein>
    <submittedName>
        <fullName evidence="5">Protein saal1</fullName>
    </submittedName>
</protein>
<evidence type="ECO:0000256" key="4">
    <source>
        <dbReference type="SAM" id="MobiDB-lite"/>
    </source>
</evidence>
<dbReference type="AlphaFoldDB" id="A0A833VS71"/>
<comment type="caution">
    <text evidence="5">The sequence shown here is derived from an EMBL/GenBank/DDBJ whole genome shotgun (WGS) entry which is preliminary data.</text>
</comment>
<organism evidence="5 6">
    <name type="scientific">Carex littledalei</name>
    <dbReference type="NCBI Taxonomy" id="544730"/>
    <lineage>
        <taxon>Eukaryota</taxon>
        <taxon>Viridiplantae</taxon>
        <taxon>Streptophyta</taxon>
        <taxon>Embryophyta</taxon>
        <taxon>Tracheophyta</taxon>
        <taxon>Spermatophyta</taxon>
        <taxon>Magnoliopsida</taxon>
        <taxon>Liliopsida</taxon>
        <taxon>Poales</taxon>
        <taxon>Cyperaceae</taxon>
        <taxon>Cyperoideae</taxon>
        <taxon>Cariceae</taxon>
        <taxon>Carex</taxon>
        <taxon>Carex subgen. Euthyceras</taxon>
    </lineage>
</organism>
<evidence type="ECO:0000313" key="5">
    <source>
        <dbReference type="EMBL" id="KAF3333028.1"/>
    </source>
</evidence>
<evidence type="ECO:0000313" key="6">
    <source>
        <dbReference type="Proteomes" id="UP000623129"/>
    </source>
</evidence>
<evidence type="ECO:0000256" key="3">
    <source>
        <dbReference type="ARBA" id="ARBA00038401"/>
    </source>
</evidence>
<name>A0A833VS71_9POAL</name>
<dbReference type="Gene3D" id="1.25.10.10">
    <property type="entry name" value="Leucine-rich Repeat Variant"/>
    <property type="match status" value="1"/>
</dbReference>
<comment type="subcellular location">
    <subcellularLocation>
        <location evidence="1">Nucleus</location>
    </subcellularLocation>
</comment>
<dbReference type="EMBL" id="SWLB01000011">
    <property type="protein sequence ID" value="KAF3333028.1"/>
    <property type="molecule type" value="Genomic_DNA"/>
</dbReference>
<evidence type="ECO:0000256" key="2">
    <source>
        <dbReference type="ARBA" id="ARBA00023242"/>
    </source>
</evidence>
<comment type="similarity">
    <text evidence="3">Belongs to the SAAL1 family.</text>
</comment>
<dbReference type="InterPro" id="IPR016024">
    <property type="entry name" value="ARM-type_fold"/>
</dbReference>
<dbReference type="InterPro" id="IPR011989">
    <property type="entry name" value="ARM-like"/>
</dbReference>
<dbReference type="GO" id="GO:0005634">
    <property type="term" value="C:nucleus"/>
    <property type="evidence" value="ECO:0007669"/>
    <property type="project" value="UniProtKB-SubCell"/>
</dbReference>
<accession>A0A833VS71</accession>
<dbReference type="PANTHER" id="PTHR23424:SF23">
    <property type="entry name" value="PROTEIN SAAL1"/>
    <property type="match status" value="1"/>
</dbReference>
<reference evidence="5" key="1">
    <citation type="submission" date="2020-01" db="EMBL/GenBank/DDBJ databases">
        <title>Genome sequence of Kobresia littledalei, the first chromosome-level genome in the family Cyperaceae.</title>
        <authorList>
            <person name="Qu G."/>
        </authorList>
    </citation>
    <scope>NUCLEOTIDE SEQUENCE</scope>
    <source>
        <strain evidence="5">C.B.Clarke</strain>
        <tissue evidence="5">Leaf</tissue>
    </source>
</reference>
<proteinExistence type="inferred from homology"/>
<dbReference type="InterPro" id="IPR052464">
    <property type="entry name" value="Synovial_Prolif_Regulator"/>
</dbReference>
<evidence type="ECO:0000256" key="1">
    <source>
        <dbReference type="ARBA" id="ARBA00004123"/>
    </source>
</evidence>
<keyword evidence="2" id="KW-0539">Nucleus</keyword>
<keyword evidence="6" id="KW-1185">Reference proteome</keyword>
<gene>
    <name evidence="5" type="ORF">FCM35_KLT02605</name>
</gene>
<dbReference type="PANTHER" id="PTHR23424">
    <property type="entry name" value="SERUM AMYLOID A"/>
    <property type="match status" value="1"/>
</dbReference>
<feature type="compositionally biased region" description="Polar residues" evidence="4">
    <location>
        <begin position="51"/>
        <end position="60"/>
    </location>
</feature>
<feature type="compositionally biased region" description="Acidic residues" evidence="4">
    <location>
        <begin position="19"/>
        <end position="41"/>
    </location>
</feature>
<dbReference type="Proteomes" id="UP000623129">
    <property type="component" value="Unassembled WGS sequence"/>
</dbReference>
<sequence>MAPDGTKPNSRQMENKEPELEENEETGEPEAETEAEEEESEPPSHLPFAPPSSSELIDDSTTVDPSYVISLIRQLLPPHLDKEKAPATEENLGKEETWEECGCILWDLAAAKIQAELMVDNFILDVLLANLHASKSPRIKEICLGIIGNLACHESLASKLSSLEGLIETVVQQLFLDDSCCLTEAFRLLEAAIQNSGYASWSEALLSEEVLQRVLWILQNTLNVSLFEKCINFLLAVIDNDDVAKILLEPLMKLGLADKAVGLLTSEVKKSGDDNMLERTEVLDKAISLVEGLSAVDGFLETVSFKEKLIQCLCKILKVSDKFEISEGCNSAVLILANLLADENLVSVLVSDLSMLEGLFDTLPVVADDVEARNAVWFIMSRILGEAVNKFSKESLYRLAEMILDKIVIIEESMNLQLLEEPQDESTSNDYVGLHGVRASITRIVQIIEKWLGDKSLLRQGDAVERAYKLLNSCSKYL</sequence>
<dbReference type="OrthoDB" id="2156856at2759"/>
<dbReference type="SUPFAM" id="SSF48371">
    <property type="entry name" value="ARM repeat"/>
    <property type="match status" value="1"/>
</dbReference>